<name>A0A2G1VP79_9FLAO</name>
<keyword evidence="3" id="KW-1185">Reference proteome</keyword>
<dbReference type="OrthoDB" id="667380at2"/>
<dbReference type="Proteomes" id="UP000229433">
    <property type="component" value="Unassembled WGS sequence"/>
</dbReference>
<gene>
    <name evidence="2" type="ORF">CJ305_15065</name>
</gene>
<dbReference type="EMBL" id="NQXA01000014">
    <property type="protein sequence ID" value="PHQ28430.1"/>
    <property type="molecule type" value="Genomic_DNA"/>
</dbReference>
<dbReference type="AlphaFoldDB" id="A0A2G1VP79"/>
<protein>
    <recommendedName>
        <fullName evidence="4">3-oxoacyl-ACP synthase</fullName>
    </recommendedName>
</protein>
<feature type="region of interest" description="Disordered" evidence="1">
    <location>
        <begin position="26"/>
        <end position="45"/>
    </location>
</feature>
<dbReference type="RefSeq" id="WP_099647123.1">
    <property type="nucleotide sequence ID" value="NZ_KZ319296.1"/>
</dbReference>
<comment type="caution">
    <text evidence="2">The sequence shown here is derived from an EMBL/GenBank/DDBJ whole genome shotgun (WGS) entry which is preliminary data.</text>
</comment>
<evidence type="ECO:0000256" key="1">
    <source>
        <dbReference type="SAM" id="MobiDB-lite"/>
    </source>
</evidence>
<reference evidence="2 3" key="1">
    <citation type="submission" date="2017-08" db="EMBL/GenBank/DDBJ databases">
        <title>The whole genome shortgun sequences of strain Leeuwenhoekiella nanhaiensis G18 from the South China Sea.</title>
        <authorList>
            <person name="Liu Q."/>
        </authorList>
    </citation>
    <scope>NUCLEOTIDE SEQUENCE [LARGE SCALE GENOMIC DNA]</scope>
    <source>
        <strain evidence="2 3">G18</strain>
    </source>
</reference>
<evidence type="ECO:0008006" key="4">
    <source>
        <dbReference type="Google" id="ProtNLM"/>
    </source>
</evidence>
<accession>A0A2G1VP79</accession>
<sequence>MHKKQVIQELHNKLNARLTQLKETRDGLIESRESEGGKSSAGDKYETGVEMIQQEMERNQAQIDQVERQKEALNRVSLTPNTLVSEGSLVVTDKASYFIGIPFGELKLETGNIYCISSASPIGELLLGKKEHDLVQFRDQKINIKNIF</sequence>
<organism evidence="2 3">
    <name type="scientific">Leeuwenhoekiella nanhaiensis</name>
    <dbReference type="NCBI Taxonomy" id="1655491"/>
    <lineage>
        <taxon>Bacteria</taxon>
        <taxon>Pseudomonadati</taxon>
        <taxon>Bacteroidota</taxon>
        <taxon>Flavobacteriia</taxon>
        <taxon>Flavobacteriales</taxon>
        <taxon>Flavobacteriaceae</taxon>
        <taxon>Leeuwenhoekiella</taxon>
    </lineage>
</organism>
<evidence type="ECO:0000313" key="3">
    <source>
        <dbReference type="Proteomes" id="UP000229433"/>
    </source>
</evidence>
<proteinExistence type="predicted"/>
<evidence type="ECO:0000313" key="2">
    <source>
        <dbReference type="EMBL" id="PHQ28430.1"/>
    </source>
</evidence>